<name>A0AA88DMV1_FICCA</name>
<feature type="region of interest" description="Disordered" evidence="1">
    <location>
        <begin position="103"/>
        <end position="126"/>
    </location>
</feature>
<feature type="compositionally biased region" description="Polar residues" evidence="1">
    <location>
        <begin position="113"/>
        <end position="126"/>
    </location>
</feature>
<dbReference type="AlphaFoldDB" id="A0AA88DMV1"/>
<sequence length="126" mass="14485">MRRVHLVRKKGERIQVSFDAKGQPIGKEGVELQSWIGVLAREHISICNDEHSGRTRGQSKFVRHSHYFNIMQSSRDNAEVSVVKRKRAVLERTVHELCAKHDINRETMAEENTPPTVDQHNSFKAS</sequence>
<keyword evidence="3" id="KW-1185">Reference proteome</keyword>
<organism evidence="2 3">
    <name type="scientific">Ficus carica</name>
    <name type="common">Common fig</name>
    <dbReference type="NCBI Taxonomy" id="3494"/>
    <lineage>
        <taxon>Eukaryota</taxon>
        <taxon>Viridiplantae</taxon>
        <taxon>Streptophyta</taxon>
        <taxon>Embryophyta</taxon>
        <taxon>Tracheophyta</taxon>
        <taxon>Spermatophyta</taxon>
        <taxon>Magnoliopsida</taxon>
        <taxon>eudicotyledons</taxon>
        <taxon>Gunneridae</taxon>
        <taxon>Pentapetalae</taxon>
        <taxon>rosids</taxon>
        <taxon>fabids</taxon>
        <taxon>Rosales</taxon>
        <taxon>Moraceae</taxon>
        <taxon>Ficeae</taxon>
        <taxon>Ficus</taxon>
    </lineage>
</organism>
<evidence type="ECO:0000313" key="2">
    <source>
        <dbReference type="EMBL" id="GMN58178.1"/>
    </source>
</evidence>
<dbReference type="EMBL" id="BTGU01000076">
    <property type="protein sequence ID" value="GMN58178.1"/>
    <property type="molecule type" value="Genomic_DNA"/>
</dbReference>
<evidence type="ECO:0000256" key="1">
    <source>
        <dbReference type="SAM" id="MobiDB-lite"/>
    </source>
</evidence>
<accession>A0AA88DMV1</accession>
<gene>
    <name evidence="2" type="ORF">TIFTF001_027278</name>
</gene>
<reference evidence="2" key="1">
    <citation type="submission" date="2023-07" db="EMBL/GenBank/DDBJ databases">
        <title>draft genome sequence of fig (Ficus carica).</title>
        <authorList>
            <person name="Takahashi T."/>
            <person name="Nishimura K."/>
        </authorList>
    </citation>
    <scope>NUCLEOTIDE SEQUENCE</scope>
</reference>
<proteinExistence type="predicted"/>
<protein>
    <submittedName>
        <fullName evidence="2">Uncharacterized protein</fullName>
    </submittedName>
</protein>
<evidence type="ECO:0000313" key="3">
    <source>
        <dbReference type="Proteomes" id="UP001187192"/>
    </source>
</evidence>
<comment type="caution">
    <text evidence="2">The sequence shown here is derived from an EMBL/GenBank/DDBJ whole genome shotgun (WGS) entry which is preliminary data.</text>
</comment>
<dbReference type="Proteomes" id="UP001187192">
    <property type="component" value="Unassembled WGS sequence"/>
</dbReference>